<keyword evidence="18" id="KW-1185">Reference proteome</keyword>
<dbReference type="GO" id="GO:0004413">
    <property type="term" value="F:homoserine kinase activity"/>
    <property type="evidence" value="ECO:0007669"/>
    <property type="project" value="UniProtKB-UniRule"/>
</dbReference>
<comment type="subcellular location">
    <subcellularLocation>
        <location evidence="12">Cytoplasm</location>
    </subcellularLocation>
</comment>
<dbReference type="HAMAP" id="MF_00384">
    <property type="entry name" value="Homoser_kinase"/>
    <property type="match status" value="1"/>
</dbReference>
<proteinExistence type="inferred from homology"/>
<comment type="pathway">
    <text evidence="1 12">Amino-acid biosynthesis; L-threonine biosynthesis; L-threonine from L-aspartate: step 4/5.</text>
</comment>
<comment type="function">
    <text evidence="12">Catalyzes the ATP-dependent phosphorylation of L-homoserine to L-homoserine phosphate.</text>
</comment>
<dbReference type="InterPro" id="IPR020568">
    <property type="entry name" value="Ribosomal_Su5_D2-typ_SF"/>
</dbReference>
<dbReference type="InterPro" id="IPR014721">
    <property type="entry name" value="Ribsml_uS5_D2-typ_fold_subgr"/>
</dbReference>
<dbReference type="PIRSF" id="PIRSF000676">
    <property type="entry name" value="Homoser_kin"/>
    <property type="match status" value="1"/>
</dbReference>
<keyword evidence="10 12" id="KW-0067">ATP-binding</keyword>
<dbReference type="NCBIfam" id="TIGR00191">
    <property type="entry name" value="thrB"/>
    <property type="match status" value="1"/>
</dbReference>
<feature type="domain" description="GHMP kinase C-terminal" evidence="15">
    <location>
        <begin position="238"/>
        <end position="302"/>
    </location>
</feature>
<dbReference type="PRINTS" id="PR00958">
    <property type="entry name" value="HOMSERKINASE"/>
</dbReference>
<dbReference type="Pfam" id="PF08544">
    <property type="entry name" value="GHMP_kinases_C"/>
    <property type="match status" value="1"/>
</dbReference>
<evidence type="ECO:0000256" key="5">
    <source>
        <dbReference type="ARBA" id="ARBA00022605"/>
    </source>
</evidence>
<name>A0AAV4K9L8_9DEIO</name>
<evidence type="ECO:0000313" key="17">
    <source>
        <dbReference type="EMBL" id="GGP30693.1"/>
    </source>
</evidence>
<evidence type="ECO:0000256" key="7">
    <source>
        <dbReference type="ARBA" id="ARBA00022697"/>
    </source>
</evidence>
<sequence length="339" mass="36223">MRDQRAQRREQRFPTVSEEQFNPRHAQGRGVSGPAALRPFVVRAPASSANLGPGFDSLGLSVPLYTTLRVTPQDRTEVVPLGPELAGTPADESNYVYRAMELAARRAGRVLPPARIEIETEVPLARGLGSSAAALVAGVVAGNELLGRPLDDEAVLDVTAREEGHPDNVAPALFGGIVVATLDKLGTHYVRLDPPAHLGVTVLIPDFELSTSKARAVLPREYSRADTVHALSHAALLAAALAQGRLDLLRHAMQDYVHQVWRAPLVPGLSDILEHAHEYGALGAALSGAGPTVLCFHDQRDSTATLHSYLSGVMKKNGLEGRVQDFPIDAVGTIVEREG</sequence>
<comment type="caution">
    <text evidence="16">The sequence shown here is derived from an EMBL/GenBank/DDBJ whole genome shotgun (WGS) entry which is preliminary data.</text>
</comment>
<dbReference type="Pfam" id="PF00288">
    <property type="entry name" value="GHMP_kinases_N"/>
    <property type="match status" value="1"/>
</dbReference>
<dbReference type="Gene3D" id="3.30.70.890">
    <property type="entry name" value="GHMP kinase, C-terminal domain"/>
    <property type="match status" value="1"/>
</dbReference>
<keyword evidence="7 12" id="KW-0791">Threonine biosynthesis</keyword>
<evidence type="ECO:0000256" key="6">
    <source>
        <dbReference type="ARBA" id="ARBA00022679"/>
    </source>
</evidence>
<feature type="compositionally biased region" description="Basic and acidic residues" evidence="13">
    <location>
        <begin position="1"/>
        <end position="12"/>
    </location>
</feature>
<dbReference type="PROSITE" id="PS00627">
    <property type="entry name" value="GHMP_KINASES_ATP"/>
    <property type="match status" value="1"/>
</dbReference>
<protein>
    <recommendedName>
        <fullName evidence="4 12">Homoserine kinase</fullName>
        <shortName evidence="12">HK</shortName>
        <shortName evidence="12">HSK</shortName>
        <ecNumber evidence="3 12">2.7.1.39</ecNumber>
    </recommendedName>
</protein>
<dbReference type="GO" id="GO:0005524">
    <property type="term" value="F:ATP binding"/>
    <property type="evidence" value="ECO:0007669"/>
    <property type="project" value="UniProtKB-UniRule"/>
</dbReference>
<dbReference type="EC" id="2.7.1.39" evidence="3 12"/>
<dbReference type="GO" id="GO:0005737">
    <property type="term" value="C:cytoplasm"/>
    <property type="evidence" value="ECO:0007669"/>
    <property type="project" value="UniProtKB-SubCell"/>
</dbReference>
<dbReference type="Gene3D" id="3.30.230.10">
    <property type="match status" value="1"/>
</dbReference>
<dbReference type="EMBL" id="BMMA01000031">
    <property type="protein sequence ID" value="GGI90014.1"/>
    <property type="molecule type" value="Genomic_DNA"/>
</dbReference>
<evidence type="ECO:0000256" key="8">
    <source>
        <dbReference type="ARBA" id="ARBA00022741"/>
    </source>
</evidence>
<reference evidence="16" key="2">
    <citation type="journal article" date="2014" name="Int. J. Syst. Evol. Microbiol.">
        <title>Complete genome sequence of Corynebacterium casei LMG S-19264T (=DSM 44701T), isolated from a smear-ripened cheese.</title>
        <authorList>
            <consortium name="US DOE Joint Genome Institute (JGI-PGF)"/>
            <person name="Walter F."/>
            <person name="Albersmeier A."/>
            <person name="Kalinowski J."/>
            <person name="Ruckert C."/>
        </authorList>
    </citation>
    <scope>NUCLEOTIDE SEQUENCE</scope>
    <source>
        <strain evidence="16">CGMCC 1.8885</strain>
    </source>
</reference>
<evidence type="ECO:0000256" key="10">
    <source>
        <dbReference type="ARBA" id="ARBA00022840"/>
    </source>
</evidence>
<feature type="binding site" evidence="12">
    <location>
        <begin position="123"/>
        <end position="133"/>
    </location>
    <ligand>
        <name>ATP</name>
        <dbReference type="ChEBI" id="CHEBI:30616"/>
    </ligand>
</feature>
<evidence type="ECO:0000256" key="9">
    <source>
        <dbReference type="ARBA" id="ARBA00022777"/>
    </source>
</evidence>
<feature type="domain" description="GHMP kinase N-terminal" evidence="14">
    <location>
        <begin position="94"/>
        <end position="176"/>
    </location>
</feature>
<evidence type="ECO:0000256" key="11">
    <source>
        <dbReference type="ARBA" id="ARBA00049375"/>
    </source>
</evidence>
<dbReference type="Proteomes" id="UP000652720">
    <property type="component" value="Unassembled WGS sequence"/>
</dbReference>
<dbReference type="Proteomes" id="UP000630135">
    <property type="component" value="Unassembled WGS sequence"/>
</dbReference>
<reference evidence="16" key="4">
    <citation type="submission" date="2023-08" db="EMBL/GenBank/DDBJ databases">
        <authorList>
            <person name="Sun Q."/>
            <person name="Zhou Y."/>
        </authorList>
    </citation>
    <scope>NUCLEOTIDE SEQUENCE</scope>
    <source>
        <strain evidence="17">CGMCC 1.8884</strain>
        <strain evidence="16">CGMCC 1.8885</strain>
    </source>
</reference>
<keyword evidence="9 12" id="KW-0418">Kinase</keyword>
<evidence type="ECO:0000313" key="16">
    <source>
        <dbReference type="EMBL" id="GGI90014.1"/>
    </source>
</evidence>
<reference evidence="17" key="1">
    <citation type="journal article" date="2014" name="Int. J. Syst. Evol. Microbiol.">
        <title>Complete genome of a new Firmicutes species belonging to the dominant human colonic microbiota ('Ruminococcus bicirculans') reveals two chromosomes and a selective capacity to utilize plant glucans.</title>
        <authorList>
            <consortium name="NISC Comparative Sequencing Program"/>
            <person name="Wegmann U."/>
            <person name="Louis P."/>
            <person name="Goesmann A."/>
            <person name="Henrissat B."/>
            <person name="Duncan S.H."/>
            <person name="Flint H.J."/>
        </authorList>
    </citation>
    <scope>NUCLEOTIDE SEQUENCE</scope>
    <source>
        <strain evidence="17">CGMCC 1.8884</strain>
    </source>
</reference>
<evidence type="ECO:0000259" key="14">
    <source>
        <dbReference type="Pfam" id="PF00288"/>
    </source>
</evidence>
<dbReference type="AlphaFoldDB" id="A0AAV4K9L8"/>
<evidence type="ECO:0000313" key="19">
    <source>
        <dbReference type="Proteomes" id="UP000652720"/>
    </source>
</evidence>
<evidence type="ECO:0000256" key="4">
    <source>
        <dbReference type="ARBA" id="ARBA00017858"/>
    </source>
</evidence>
<dbReference type="PANTHER" id="PTHR20861:SF1">
    <property type="entry name" value="HOMOSERINE KINASE"/>
    <property type="match status" value="1"/>
</dbReference>
<feature type="region of interest" description="Disordered" evidence="13">
    <location>
        <begin position="1"/>
        <end position="32"/>
    </location>
</feature>
<evidence type="ECO:0000256" key="12">
    <source>
        <dbReference type="HAMAP-Rule" id="MF_00384"/>
    </source>
</evidence>
<organism evidence="16 19">
    <name type="scientific">Deinococcus wulumuqiensis</name>
    <dbReference type="NCBI Taxonomy" id="980427"/>
    <lineage>
        <taxon>Bacteria</taxon>
        <taxon>Thermotogati</taxon>
        <taxon>Deinococcota</taxon>
        <taxon>Deinococci</taxon>
        <taxon>Deinococcales</taxon>
        <taxon>Deinococcaceae</taxon>
        <taxon>Deinococcus</taxon>
    </lineage>
</organism>
<reference evidence="18" key="3">
    <citation type="journal article" date="2019" name="Int. J. Syst. Evol. Microbiol.">
        <title>The Global Catalogue of Microorganisms (GCM) 10K type strain sequencing project: providing services to taxonomists for standard genome sequencing and annotation.</title>
        <authorList>
            <consortium name="The Broad Institute Genomics Platform"/>
            <consortium name="The Broad Institute Genome Sequencing Center for Infectious Disease"/>
            <person name="Wu L."/>
            <person name="Ma J."/>
        </authorList>
    </citation>
    <scope>NUCLEOTIDE SEQUENCE [LARGE SCALE GENOMIC DNA]</scope>
    <source>
        <strain evidence="18">CGMCC 1.8884</strain>
    </source>
</reference>
<dbReference type="InterPro" id="IPR006204">
    <property type="entry name" value="GHMP_kinase_N_dom"/>
</dbReference>
<dbReference type="InterPro" id="IPR036554">
    <property type="entry name" value="GHMP_kinase_C_sf"/>
</dbReference>
<dbReference type="PANTHER" id="PTHR20861">
    <property type="entry name" value="HOMOSERINE/4-DIPHOSPHOCYTIDYL-2-C-METHYL-D-ERYTHRITOL KINASE"/>
    <property type="match status" value="1"/>
</dbReference>
<keyword evidence="6 12" id="KW-0808">Transferase</keyword>
<evidence type="ECO:0000313" key="18">
    <source>
        <dbReference type="Proteomes" id="UP000630135"/>
    </source>
</evidence>
<evidence type="ECO:0000259" key="15">
    <source>
        <dbReference type="Pfam" id="PF08544"/>
    </source>
</evidence>
<dbReference type="InterPro" id="IPR006203">
    <property type="entry name" value="GHMP_knse_ATP-bd_CS"/>
</dbReference>
<evidence type="ECO:0000256" key="3">
    <source>
        <dbReference type="ARBA" id="ARBA00012078"/>
    </source>
</evidence>
<dbReference type="InterPro" id="IPR013750">
    <property type="entry name" value="GHMP_kinase_C_dom"/>
</dbReference>
<dbReference type="SUPFAM" id="SSF54211">
    <property type="entry name" value="Ribosomal protein S5 domain 2-like"/>
    <property type="match status" value="1"/>
</dbReference>
<evidence type="ECO:0000256" key="13">
    <source>
        <dbReference type="SAM" id="MobiDB-lite"/>
    </source>
</evidence>
<dbReference type="SUPFAM" id="SSF55060">
    <property type="entry name" value="GHMP Kinase, C-terminal domain"/>
    <property type="match status" value="1"/>
</dbReference>
<comment type="similarity">
    <text evidence="2 12">Belongs to the GHMP kinase family. Homoserine kinase subfamily.</text>
</comment>
<comment type="catalytic activity">
    <reaction evidence="11 12">
        <text>L-homoserine + ATP = O-phospho-L-homoserine + ADP + H(+)</text>
        <dbReference type="Rhea" id="RHEA:13985"/>
        <dbReference type="ChEBI" id="CHEBI:15378"/>
        <dbReference type="ChEBI" id="CHEBI:30616"/>
        <dbReference type="ChEBI" id="CHEBI:57476"/>
        <dbReference type="ChEBI" id="CHEBI:57590"/>
        <dbReference type="ChEBI" id="CHEBI:456216"/>
        <dbReference type="EC" id="2.7.1.39"/>
    </reaction>
</comment>
<dbReference type="GO" id="GO:0009088">
    <property type="term" value="P:threonine biosynthetic process"/>
    <property type="evidence" value="ECO:0007669"/>
    <property type="project" value="UniProtKB-UniRule"/>
</dbReference>
<dbReference type="InterPro" id="IPR000870">
    <property type="entry name" value="Homoserine_kinase"/>
</dbReference>
<keyword evidence="12" id="KW-0963">Cytoplasm</keyword>
<evidence type="ECO:0000256" key="2">
    <source>
        <dbReference type="ARBA" id="ARBA00007370"/>
    </source>
</evidence>
<gene>
    <name evidence="12 16" type="primary">thrB</name>
    <name evidence="17" type="ORF">GCM10008021_23440</name>
    <name evidence="16" type="ORF">GCM10010914_25540</name>
</gene>
<accession>A0AAV4K9L8</accession>
<dbReference type="EMBL" id="BMLZ01000035">
    <property type="protein sequence ID" value="GGP30693.1"/>
    <property type="molecule type" value="Genomic_DNA"/>
</dbReference>
<evidence type="ECO:0000256" key="1">
    <source>
        <dbReference type="ARBA" id="ARBA00005015"/>
    </source>
</evidence>
<keyword evidence="5 12" id="KW-0028">Amino-acid biosynthesis</keyword>
<keyword evidence="8 12" id="KW-0547">Nucleotide-binding</keyword>